<reference evidence="5 6" key="1">
    <citation type="submission" date="2018-06" db="EMBL/GenBank/DDBJ databases">
        <title>Halonotius sp. F13-13 a new haloarchaeeon isolated from a solar saltern from Isla Cristina, Huelva, Spain.</title>
        <authorList>
            <person name="Duran-Viseras A."/>
            <person name="Sanchez-Porro C."/>
            <person name="Ventosa A."/>
        </authorList>
    </citation>
    <scope>NUCLEOTIDE SEQUENCE [LARGE SCALE GENOMIC DNA]</scope>
    <source>
        <strain evidence="5 6">F13-13</strain>
    </source>
</reference>
<dbReference type="PANTHER" id="PTHR17920">
    <property type="entry name" value="TRANSMEMBRANE AND COILED-COIL DOMAIN-CONTAINING PROTEIN 4 TMCO4"/>
    <property type="match status" value="1"/>
</dbReference>
<comment type="subcellular location">
    <subcellularLocation>
        <location evidence="1">Membrane</location>
        <topology evidence="1">Multi-pass membrane protein</topology>
    </subcellularLocation>
</comment>
<evidence type="ECO:0000313" key="5">
    <source>
        <dbReference type="EMBL" id="RJX42411.1"/>
    </source>
</evidence>
<dbReference type="Pfam" id="PF05277">
    <property type="entry name" value="DUF726"/>
    <property type="match status" value="1"/>
</dbReference>
<dbReference type="EMBL" id="QKNY01000018">
    <property type="protein sequence ID" value="RJX42411.1"/>
    <property type="molecule type" value="Genomic_DNA"/>
</dbReference>
<evidence type="ECO:0000256" key="1">
    <source>
        <dbReference type="ARBA" id="ARBA00004141"/>
    </source>
</evidence>
<evidence type="ECO:0000256" key="3">
    <source>
        <dbReference type="ARBA" id="ARBA00022989"/>
    </source>
</evidence>
<dbReference type="PANTHER" id="PTHR17920:SF3">
    <property type="entry name" value="TRANSMEMBRANE AND COILED-COIL DOMAIN-CONTAINING PROTEIN 4"/>
    <property type="match status" value="1"/>
</dbReference>
<evidence type="ECO:0000313" key="6">
    <source>
        <dbReference type="Proteomes" id="UP000276588"/>
    </source>
</evidence>
<keyword evidence="4" id="KW-0472">Membrane</keyword>
<keyword evidence="6" id="KW-1185">Reference proteome</keyword>
<evidence type="ECO:0000256" key="4">
    <source>
        <dbReference type="ARBA" id="ARBA00023136"/>
    </source>
</evidence>
<name>A0A3A6PVV2_9EURY</name>
<dbReference type="InterPro" id="IPR007941">
    <property type="entry name" value="DUF726"/>
</dbReference>
<keyword evidence="3" id="KW-1133">Transmembrane helix</keyword>
<dbReference type="SUPFAM" id="SSF53474">
    <property type="entry name" value="alpha/beta-Hydrolases"/>
    <property type="match status" value="1"/>
</dbReference>
<sequence>MSDQSSTTRPRLTKRNLLLGAGGVLTVLTGGVAYVLSELDAEHADYTAPEDYPMLTTRGRLGDDGSTPTVATEGGWSFDDADELFLFVHGFDTDPQAARDQTYTLDVGLEEYRSSPVAGYSWDSDGEWADAKRVADANAEPLADWLAEWAAEDGRPVHLVGYSLGARVVCEALTELETSEMATSLASMSLLGGAIPSDSVERDGEYGDAIAAVDAPMTNFHSGRDRVLGWVYRLSDRTTAVGSVGIDDPAAEPDGYRDVDVTDLVADHYSYFEPEEGSLSRVVESLD</sequence>
<keyword evidence="2" id="KW-0812">Transmembrane</keyword>
<dbReference type="Gene3D" id="3.40.50.1820">
    <property type="entry name" value="alpha/beta hydrolase"/>
    <property type="match status" value="1"/>
</dbReference>
<evidence type="ECO:0000256" key="2">
    <source>
        <dbReference type="ARBA" id="ARBA00022692"/>
    </source>
</evidence>
<proteinExistence type="predicted"/>
<comment type="caution">
    <text evidence="5">The sequence shown here is derived from an EMBL/GenBank/DDBJ whole genome shotgun (WGS) entry which is preliminary data.</text>
</comment>
<protein>
    <submittedName>
        <fullName evidence="5">DUF726 domain-containing protein</fullName>
    </submittedName>
</protein>
<dbReference type="GO" id="GO:0016020">
    <property type="term" value="C:membrane"/>
    <property type="evidence" value="ECO:0007669"/>
    <property type="project" value="UniProtKB-SubCell"/>
</dbReference>
<accession>A0A3A6PVV2</accession>
<dbReference type="AlphaFoldDB" id="A0A3A6PVV2"/>
<dbReference type="InterPro" id="IPR029058">
    <property type="entry name" value="AB_hydrolase_fold"/>
</dbReference>
<gene>
    <name evidence="5" type="ORF">DM826_12300</name>
</gene>
<organism evidence="5 6">
    <name type="scientific">Halonotius aquaticus</name>
    <dbReference type="NCBI Taxonomy" id="2216978"/>
    <lineage>
        <taxon>Archaea</taxon>
        <taxon>Methanobacteriati</taxon>
        <taxon>Methanobacteriota</taxon>
        <taxon>Stenosarchaea group</taxon>
        <taxon>Halobacteria</taxon>
        <taxon>Halobacteriales</taxon>
        <taxon>Haloferacaceae</taxon>
        <taxon>Halonotius</taxon>
    </lineage>
</organism>
<dbReference type="Proteomes" id="UP000276588">
    <property type="component" value="Unassembled WGS sequence"/>
</dbReference>